<accession>A0A0C1Y4S5</accession>
<evidence type="ECO:0000313" key="3">
    <source>
        <dbReference type="EMBL" id="KIF82033.1"/>
    </source>
</evidence>
<comment type="caution">
    <text evidence="3">The sequence shown here is derived from an EMBL/GenBank/DDBJ whole genome shotgun (WGS) entry which is preliminary data.</text>
</comment>
<proteinExistence type="predicted"/>
<evidence type="ECO:0000313" key="5">
    <source>
        <dbReference type="Proteomes" id="UP000031572"/>
    </source>
</evidence>
<feature type="transmembrane region" description="Helical" evidence="1">
    <location>
        <begin position="132"/>
        <end position="153"/>
    </location>
</feature>
<protein>
    <submittedName>
        <fullName evidence="3">Uncharacterized protein</fullName>
    </submittedName>
</protein>
<keyword evidence="1" id="KW-0812">Transmembrane</keyword>
<dbReference type="Proteomes" id="UP000031572">
    <property type="component" value="Unassembled WGS sequence"/>
</dbReference>
<dbReference type="AlphaFoldDB" id="A0A0C1Y4S5"/>
<dbReference type="RefSeq" id="WP_040038550.1">
    <property type="nucleotide sequence ID" value="NZ_JWJG01000007.1"/>
</dbReference>
<dbReference type="STRING" id="709839.TSA66_00535"/>
<evidence type="ECO:0000313" key="2">
    <source>
        <dbReference type="EMBL" id="KIF81672.1"/>
    </source>
</evidence>
<dbReference type="OrthoDB" id="5950601at2"/>
<keyword evidence="1" id="KW-1133">Transmembrane helix</keyword>
<feature type="transmembrane region" description="Helical" evidence="1">
    <location>
        <begin position="94"/>
        <end position="112"/>
    </location>
</feature>
<evidence type="ECO:0000313" key="4">
    <source>
        <dbReference type="EMBL" id="KIF84081.1"/>
    </source>
</evidence>
<dbReference type="EMBL" id="JWJG01000007">
    <property type="protein sequence ID" value="KIF84081.1"/>
    <property type="molecule type" value="Genomic_DNA"/>
</dbReference>
<name>A0A0C1Y4S5_9BURK</name>
<feature type="transmembrane region" description="Helical" evidence="1">
    <location>
        <begin position="62"/>
        <end position="82"/>
    </location>
</feature>
<sequence length="159" mass="19166">MQRTNRRLHLVLTLAWVILLAYFFANIEIQIEGAAGWAANLPTWRIEQHWLLDIFWGGRPMTGYHAWVFPFVALFFHFPLFFMGRWSLKAELRVLACIMLFWIVEDFLWFVLNPAYGLSRFHPESIAWHKHWFWRAPIDYWIYSGIMLVMLCLSCRKLK</sequence>
<organism evidence="3 5">
    <name type="scientific">Noviherbaspirillum autotrophicum</name>
    <dbReference type="NCBI Taxonomy" id="709839"/>
    <lineage>
        <taxon>Bacteria</taxon>
        <taxon>Pseudomonadati</taxon>
        <taxon>Pseudomonadota</taxon>
        <taxon>Betaproteobacteria</taxon>
        <taxon>Burkholderiales</taxon>
        <taxon>Oxalobacteraceae</taxon>
        <taxon>Noviherbaspirillum</taxon>
    </lineage>
</organism>
<dbReference type="EMBL" id="JWJG01000028">
    <property type="protein sequence ID" value="KIF82033.1"/>
    <property type="molecule type" value="Genomic_DNA"/>
</dbReference>
<dbReference type="EMBL" id="JWJG01000028">
    <property type="protein sequence ID" value="KIF81672.1"/>
    <property type="molecule type" value="Genomic_DNA"/>
</dbReference>
<reference evidence="3 5" key="1">
    <citation type="submission" date="2014-12" db="EMBL/GenBank/DDBJ databases">
        <title>Denitrispirillum autotrophicum gen. nov., sp. nov., Denitrifying, Facultatively Autotrophic Bacteria Isolated from Rice Paddy Soil.</title>
        <authorList>
            <person name="Ishii S."/>
            <person name="Ashida N."/>
            <person name="Ohno H."/>
            <person name="Otsuka S."/>
            <person name="Yokota A."/>
            <person name="Senoo K."/>
        </authorList>
    </citation>
    <scope>NUCLEOTIDE SEQUENCE [LARGE SCALE GENOMIC DNA]</scope>
    <source>
        <strain evidence="3 5">TSA66</strain>
    </source>
</reference>
<gene>
    <name evidence="4" type="ORF">TSA66_00535</name>
    <name evidence="2" type="ORF">TSA66_14160</name>
    <name evidence="3" type="ORF">TSA66_16495</name>
</gene>
<evidence type="ECO:0000256" key="1">
    <source>
        <dbReference type="SAM" id="Phobius"/>
    </source>
</evidence>
<keyword evidence="1" id="KW-0472">Membrane</keyword>
<keyword evidence="5" id="KW-1185">Reference proteome</keyword>